<dbReference type="InterPro" id="IPR027417">
    <property type="entry name" value="P-loop_NTPase"/>
</dbReference>
<reference evidence="2 3" key="1">
    <citation type="submission" date="2018-06" db="EMBL/GenBank/DDBJ databases">
        <authorList>
            <consortium name="Pathogen Informatics"/>
            <person name="Doyle S."/>
        </authorList>
    </citation>
    <scope>NUCLEOTIDE SEQUENCE [LARGE SCALE GENOMIC DNA]</scope>
    <source>
        <strain evidence="2 3">NCTC11126</strain>
    </source>
</reference>
<keyword evidence="2" id="KW-0347">Helicase</keyword>
<dbReference type="EMBL" id="UARS01000005">
    <property type="protein sequence ID" value="SPW42594.1"/>
    <property type="molecule type" value="Genomic_DNA"/>
</dbReference>
<dbReference type="InterPro" id="IPR007694">
    <property type="entry name" value="DNA_helicase_DnaB-like_C"/>
</dbReference>
<keyword evidence="2" id="KW-0547">Nucleotide-binding</keyword>
<keyword evidence="2" id="KW-0067">ATP-binding</keyword>
<keyword evidence="2" id="KW-0378">Hydrolase</keyword>
<name>A0A2X1JJ80_ECOLX</name>
<evidence type="ECO:0000313" key="2">
    <source>
        <dbReference type="EMBL" id="SPW42594.1"/>
    </source>
</evidence>
<dbReference type="EC" id="3.6.4.12" evidence="2"/>
<protein>
    <submittedName>
        <fullName evidence="2">Replicative DNA helicase</fullName>
        <ecNumber evidence="2">3.6.1.-</ecNumber>
        <ecNumber evidence="2">3.6.4.12</ecNumber>
    </submittedName>
</protein>
<dbReference type="Gene3D" id="3.40.50.300">
    <property type="entry name" value="P-loop containing nucleotide triphosphate hydrolases"/>
    <property type="match status" value="1"/>
</dbReference>
<dbReference type="PANTHER" id="PTHR30153">
    <property type="entry name" value="REPLICATIVE DNA HELICASE DNAB"/>
    <property type="match status" value="1"/>
</dbReference>
<proteinExistence type="predicted"/>
<dbReference type="GO" id="GO:0016787">
    <property type="term" value="F:hydrolase activity"/>
    <property type="evidence" value="ECO:0007669"/>
    <property type="project" value="UniProtKB-KW"/>
</dbReference>
<dbReference type="PANTHER" id="PTHR30153:SF2">
    <property type="entry name" value="REPLICATIVE DNA HELICASE"/>
    <property type="match status" value="1"/>
</dbReference>
<dbReference type="GO" id="GO:0003678">
    <property type="term" value="F:DNA helicase activity"/>
    <property type="evidence" value="ECO:0007669"/>
    <property type="project" value="UniProtKB-EC"/>
</dbReference>
<gene>
    <name evidence="2" type="primary">dnaB_4</name>
    <name evidence="2" type="ORF">NCTC11126_02112</name>
</gene>
<dbReference type="AlphaFoldDB" id="A0A2X1JJ80"/>
<dbReference type="GO" id="GO:0005524">
    <property type="term" value="F:ATP binding"/>
    <property type="evidence" value="ECO:0007669"/>
    <property type="project" value="InterPro"/>
</dbReference>
<dbReference type="GO" id="GO:0006260">
    <property type="term" value="P:DNA replication"/>
    <property type="evidence" value="ECO:0007669"/>
    <property type="project" value="InterPro"/>
</dbReference>
<dbReference type="Pfam" id="PF03796">
    <property type="entry name" value="DnaB_C"/>
    <property type="match status" value="1"/>
</dbReference>
<evidence type="ECO:0000313" key="3">
    <source>
        <dbReference type="Proteomes" id="UP000250561"/>
    </source>
</evidence>
<dbReference type="Proteomes" id="UP000250561">
    <property type="component" value="Unassembled WGS sequence"/>
</dbReference>
<dbReference type="SUPFAM" id="SSF52540">
    <property type="entry name" value="P-loop containing nucleoside triphosphate hydrolases"/>
    <property type="match status" value="1"/>
</dbReference>
<evidence type="ECO:0000259" key="1">
    <source>
        <dbReference type="Pfam" id="PF03796"/>
    </source>
</evidence>
<organism evidence="2 3">
    <name type="scientific">Escherichia coli</name>
    <dbReference type="NCBI Taxonomy" id="562"/>
    <lineage>
        <taxon>Bacteria</taxon>
        <taxon>Pseudomonadati</taxon>
        <taxon>Pseudomonadota</taxon>
        <taxon>Gammaproteobacteria</taxon>
        <taxon>Enterobacterales</taxon>
        <taxon>Enterobacteriaceae</taxon>
        <taxon>Escherichia</taxon>
    </lineage>
</organism>
<sequence length="83" mass="9009">MNTAGIGLIMIDYLQLMRVPALSDNRTLEIAEISRSLKALAKELNVPVGGAVPVEPFSGTTCRQTPGQLRPAWNLALSSRMRT</sequence>
<accession>A0A2X1JJ80</accession>
<feature type="domain" description="SF4 helicase" evidence="1">
    <location>
        <begin position="3"/>
        <end position="48"/>
    </location>
</feature>
<dbReference type="GO" id="GO:0005829">
    <property type="term" value="C:cytosol"/>
    <property type="evidence" value="ECO:0007669"/>
    <property type="project" value="TreeGrafter"/>
</dbReference>
<dbReference type="EC" id="3.6.1.-" evidence="2"/>